<evidence type="ECO:0000313" key="3">
    <source>
        <dbReference type="Proteomes" id="UP001168363"/>
    </source>
</evidence>
<keyword evidence="3" id="KW-1185">Reference proteome</keyword>
<comment type="caution">
    <text evidence="2">The sequence shown here is derived from an EMBL/GenBank/DDBJ whole genome shotgun (WGS) entry which is preliminary data.</text>
</comment>
<dbReference type="SUPFAM" id="SSF50969">
    <property type="entry name" value="YVTN repeat-like/Quinoprotein amine dehydrogenase"/>
    <property type="match status" value="1"/>
</dbReference>
<evidence type="ECO:0008006" key="4">
    <source>
        <dbReference type="Google" id="ProtNLM"/>
    </source>
</evidence>
<keyword evidence="1" id="KW-0732">Signal</keyword>
<dbReference type="RefSeq" id="WP_302707891.1">
    <property type="nucleotide sequence ID" value="NZ_JAULSC010000008.1"/>
</dbReference>
<dbReference type="InterPro" id="IPR015943">
    <property type="entry name" value="WD40/YVTN_repeat-like_dom_sf"/>
</dbReference>
<protein>
    <recommendedName>
        <fullName evidence="4">WD40 repeat domain-containing protein</fullName>
    </recommendedName>
</protein>
<organism evidence="2 3">
    <name type="scientific">Nocardioides cremeus</name>
    <dbReference type="NCBI Taxonomy" id="3058044"/>
    <lineage>
        <taxon>Bacteria</taxon>
        <taxon>Bacillati</taxon>
        <taxon>Actinomycetota</taxon>
        <taxon>Actinomycetes</taxon>
        <taxon>Propionibacteriales</taxon>
        <taxon>Nocardioidaceae</taxon>
        <taxon>Nocardioides</taxon>
    </lineage>
</organism>
<dbReference type="Gene3D" id="2.130.10.10">
    <property type="entry name" value="YVTN repeat-like/Quinoprotein amine dehydrogenase"/>
    <property type="match status" value="1"/>
</dbReference>
<evidence type="ECO:0000256" key="1">
    <source>
        <dbReference type="SAM" id="SignalP"/>
    </source>
</evidence>
<name>A0ABT8TQ59_9ACTN</name>
<sequence>MNRLSTALAVLGLGALGTGLLPGAVAAEPSIEPRPTTIRLERLERGADAGAPYVEGRRIVDGPRSTRVRGQQLRLLGTRPDGRYVVVVHRDGRAQVRAVTPGKGSRKILPVYEQETATLSGDGTTLVTALYRYRMGHTVLRAYDSTGGERLGLRKRKGYEVVLDADPTTVVHSGDRGPVVAWDLTTDSGRRISARPGYAADLANDRLGVLTKDPYEGGCSVVSPISDPATTLWRSCEERVVRFSPDGSHLATVHLLNDGLGPSEVWVRTVGGELTGRYRVRSGYFTQIFFEDADTLLLDTSTEEATAAVRCTDGDCELASDLGPGEQP</sequence>
<evidence type="ECO:0000313" key="2">
    <source>
        <dbReference type="EMBL" id="MDO3396087.1"/>
    </source>
</evidence>
<gene>
    <name evidence="2" type="ORF">QWJ41_10185</name>
</gene>
<proteinExistence type="predicted"/>
<dbReference type="EMBL" id="JAULSC010000008">
    <property type="protein sequence ID" value="MDO3396087.1"/>
    <property type="molecule type" value="Genomic_DNA"/>
</dbReference>
<dbReference type="InterPro" id="IPR011044">
    <property type="entry name" value="Quino_amine_DH_bsu"/>
</dbReference>
<dbReference type="Proteomes" id="UP001168363">
    <property type="component" value="Unassembled WGS sequence"/>
</dbReference>
<feature type="chain" id="PRO_5045133902" description="WD40 repeat domain-containing protein" evidence="1">
    <location>
        <begin position="27"/>
        <end position="328"/>
    </location>
</feature>
<accession>A0ABT8TQ59</accession>
<reference evidence="2" key="1">
    <citation type="submission" date="2023-06" db="EMBL/GenBank/DDBJ databases">
        <title>Genome sequence of Nocardioides sp. SOB44.</title>
        <authorList>
            <person name="Zhang G."/>
        </authorList>
    </citation>
    <scope>NUCLEOTIDE SEQUENCE</scope>
    <source>
        <strain evidence="2">SOB44</strain>
    </source>
</reference>
<feature type="signal peptide" evidence="1">
    <location>
        <begin position="1"/>
        <end position="26"/>
    </location>
</feature>